<dbReference type="STRING" id="229921.ADN01_02775"/>
<evidence type="ECO:0000259" key="6">
    <source>
        <dbReference type="PROSITE" id="PS51007"/>
    </source>
</evidence>
<accession>A0A0N8GSN9</accession>
<keyword evidence="3 4" id="KW-0408">Iron</keyword>
<dbReference type="PATRIC" id="fig|229921.5.peg.2937"/>
<keyword evidence="2 4" id="KW-0479">Metal-binding</keyword>
<dbReference type="CDD" id="cd20783">
    <property type="entry name" value="8prop_hemeD1_cyt_cd1-like"/>
    <property type="match status" value="1"/>
</dbReference>
<name>A0A0N8GSN9_9CHLR</name>
<dbReference type="InterPro" id="IPR051200">
    <property type="entry name" value="Host-pathogen_enzymatic-act"/>
</dbReference>
<dbReference type="RefSeq" id="WP_062417013.1">
    <property type="nucleotide sequence ID" value="NZ_DF967974.1"/>
</dbReference>
<feature type="chain" id="PRO_5006025861" description="Cytochrome c domain-containing protein" evidence="5">
    <location>
        <begin position="25"/>
        <end position="524"/>
    </location>
</feature>
<dbReference type="InterPro" id="IPR036909">
    <property type="entry name" value="Cyt_c-like_dom_sf"/>
</dbReference>
<dbReference type="SUPFAM" id="SSF51004">
    <property type="entry name" value="C-terminal (heme d1) domain of cytochrome cd1-nitrite reductase"/>
    <property type="match status" value="1"/>
</dbReference>
<dbReference type="GO" id="GO:0009055">
    <property type="term" value="F:electron transfer activity"/>
    <property type="evidence" value="ECO:0007669"/>
    <property type="project" value="InterPro"/>
</dbReference>
<organism evidence="7 8">
    <name type="scientific">Levilinea saccharolytica</name>
    <dbReference type="NCBI Taxonomy" id="229921"/>
    <lineage>
        <taxon>Bacteria</taxon>
        <taxon>Bacillati</taxon>
        <taxon>Chloroflexota</taxon>
        <taxon>Anaerolineae</taxon>
        <taxon>Anaerolineales</taxon>
        <taxon>Anaerolineaceae</taxon>
        <taxon>Levilinea</taxon>
    </lineage>
</organism>
<keyword evidence="1 4" id="KW-0349">Heme</keyword>
<evidence type="ECO:0000256" key="1">
    <source>
        <dbReference type="ARBA" id="ARBA00022617"/>
    </source>
</evidence>
<evidence type="ECO:0000256" key="2">
    <source>
        <dbReference type="ARBA" id="ARBA00022723"/>
    </source>
</evidence>
<dbReference type="Gene3D" id="2.140.10.20">
    <property type="entry name" value="C-terminal (heme d1) domain of cytochrome cd1-nitrite reductase"/>
    <property type="match status" value="1"/>
</dbReference>
<dbReference type="PROSITE" id="PS51257">
    <property type="entry name" value="PROKAR_LIPOPROTEIN"/>
    <property type="match status" value="1"/>
</dbReference>
<dbReference type="InterPro" id="IPR009056">
    <property type="entry name" value="Cyt_c-like_dom"/>
</dbReference>
<dbReference type="GO" id="GO:0020037">
    <property type="term" value="F:heme binding"/>
    <property type="evidence" value="ECO:0007669"/>
    <property type="project" value="InterPro"/>
</dbReference>
<feature type="domain" description="Cytochrome c" evidence="6">
    <location>
        <begin position="43"/>
        <end position="123"/>
    </location>
</feature>
<reference evidence="7 8" key="1">
    <citation type="submission" date="2015-07" db="EMBL/GenBank/DDBJ databases">
        <title>Genome sequence of Levilinea saccharolytica DSM 16555.</title>
        <authorList>
            <person name="Hemp J."/>
            <person name="Ward L.M."/>
            <person name="Pace L.A."/>
            <person name="Fischer W.W."/>
        </authorList>
    </citation>
    <scope>NUCLEOTIDE SEQUENCE [LARGE SCALE GENOMIC DNA]</scope>
    <source>
        <strain evidence="7 8">KIBI-1</strain>
    </source>
</reference>
<dbReference type="EMBL" id="LGCM01000014">
    <property type="protein sequence ID" value="KPL89826.1"/>
    <property type="molecule type" value="Genomic_DNA"/>
</dbReference>
<dbReference type="PANTHER" id="PTHR47197">
    <property type="entry name" value="PROTEIN NIRF"/>
    <property type="match status" value="1"/>
</dbReference>
<keyword evidence="8" id="KW-1185">Reference proteome</keyword>
<evidence type="ECO:0000313" key="7">
    <source>
        <dbReference type="EMBL" id="KPL89826.1"/>
    </source>
</evidence>
<evidence type="ECO:0000256" key="4">
    <source>
        <dbReference type="PROSITE-ProRule" id="PRU00433"/>
    </source>
</evidence>
<gene>
    <name evidence="7" type="ORF">ADN01_02775</name>
</gene>
<dbReference type="OrthoDB" id="166320at2"/>
<evidence type="ECO:0000256" key="5">
    <source>
        <dbReference type="SAM" id="SignalP"/>
    </source>
</evidence>
<dbReference type="Proteomes" id="UP000050501">
    <property type="component" value="Unassembled WGS sequence"/>
</dbReference>
<evidence type="ECO:0000256" key="3">
    <source>
        <dbReference type="ARBA" id="ARBA00023004"/>
    </source>
</evidence>
<sequence length="524" mass="57577">MKSLWKPVLFASALFLVVFLAACAAQTPAPEPTGAAQAQAEGVALVKGKQVQEYYLDSCSGCHAPDRRGATGPALLPGRLTEKDAYYFDVIKEGKPGTIMPPWKTQLSDAEITSLVAFIRSEAAASASEWTEKDIWGSLTVITAEDKLPSEPVKPMNLDNLMLVTERENQGIAVINGDTHELLGTIPASYRAHGYSFHPTQERWAYNMGRDGWVFKIDLYSLKPVRKIRIGLDARALAISDDGKYLIAGNYMPASLVILNADTLELVMYYSTHTTDNEGKEIDSRVATIMDTAPDLVGPYFLVALKEAGQVWRIDWSKPDFPLVKLEKVGHILHDGFLSLDNRTFYLAAQTDNWMAAIDVDSMKLIKNIETGVIPHPGSGAAWEADGHSYAATTHAGEGKVTIWDTDTNEIAAAVETSGAGLFLRVQENSPYVWADSVFSKEPNKITVIEKTAPFQVVKVISEGKRTLHPEFTADGKFVYIADWDGDIVRVYNAETFEKVAEITGIHTPTGIFNSHRRAETIGH</sequence>
<proteinExistence type="predicted"/>
<dbReference type="Gene3D" id="1.10.760.10">
    <property type="entry name" value="Cytochrome c-like domain"/>
    <property type="match status" value="1"/>
</dbReference>
<protein>
    <recommendedName>
        <fullName evidence="6">Cytochrome c domain-containing protein</fullName>
    </recommendedName>
</protein>
<dbReference type="SUPFAM" id="SSF46626">
    <property type="entry name" value="Cytochrome c"/>
    <property type="match status" value="1"/>
</dbReference>
<dbReference type="PROSITE" id="PS51007">
    <property type="entry name" value="CYTC"/>
    <property type="match status" value="1"/>
</dbReference>
<evidence type="ECO:0000313" key="8">
    <source>
        <dbReference type="Proteomes" id="UP000050501"/>
    </source>
</evidence>
<dbReference type="Pfam" id="PF02239">
    <property type="entry name" value="Cytochrom_D1"/>
    <property type="match status" value="1"/>
</dbReference>
<dbReference type="AlphaFoldDB" id="A0A0N8GSN9"/>
<comment type="caution">
    <text evidence="7">The sequence shown here is derived from an EMBL/GenBank/DDBJ whole genome shotgun (WGS) entry which is preliminary data.</text>
</comment>
<feature type="signal peptide" evidence="5">
    <location>
        <begin position="1"/>
        <end position="24"/>
    </location>
</feature>
<dbReference type="PANTHER" id="PTHR47197:SF3">
    <property type="entry name" value="DIHYDRO-HEME D1 DEHYDROGENASE"/>
    <property type="match status" value="1"/>
</dbReference>
<keyword evidence="5" id="KW-0732">Signal</keyword>
<dbReference type="InterPro" id="IPR011048">
    <property type="entry name" value="Haem_d1_sf"/>
</dbReference>
<dbReference type="Pfam" id="PF13442">
    <property type="entry name" value="Cytochrome_CBB3"/>
    <property type="match status" value="1"/>
</dbReference>
<dbReference type="InterPro" id="IPR003143">
    <property type="entry name" value="Cyt_cd1_C_sf"/>
</dbReference>
<dbReference type="GO" id="GO:0046872">
    <property type="term" value="F:metal ion binding"/>
    <property type="evidence" value="ECO:0007669"/>
    <property type="project" value="UniProtKB-KW"/>
</dbReference>